<organism evidence="3 4">
    <name type="scientific">Enterococcus rotai</name>
    <dbReference type="NCBI Taxonomy" id="118060"/>
    <lineage>
        <taxon>Bacteria</taxon>
        <taxon>Bacillati</taxon>
        <taxon>Bacillota</taxon>
        <taxon>Bacilli</taxon>
        <taxon>Lactobacillales</taxon>
        <taxon>Enterococcaceae</taxon>
        <taxon>Enterococcus</taxon>
    </lineage>
</organism>
<protein>
    <submittedName>
        <fullName evidence="3">Amino-acid racemase</fullName>
    </submittedName>
</protein>
<feature type="domain" description="YhfX-like C-terminal" evidence="2">
    <location>
        <begin position="278"/>
        <end position="372"/>
    </location>
</feature>
<gene>
    <name evidence="3" type="ORF">ATZ35_15060</name>
</gene>
<dbReference type="STRING" id="118060.ATZ35_15060"/>
<dbReference type="SUPFAM" id="SSF51419">
    <property type="entry name" value="PLP-binding barrel"/>
    <property type="match status" value="1"/>
</dbReference>
<sequence>MFLPMMKQANPELIDAGIYLHQTGQILPDTYVLDLDTIRVNGAVMLERANEMGIDLFFMLKQMGRNPLIAKELMAIGYRGAVVVDFKEALVMMDHQIPLCNVGHLVQIPDQLLEKIMVYGTEYITVFSIEKLEQINTIAKKIGIKQKVLLKVVAENDQMYDGQFGGFLLADLAEQSKVFHKFSAVEFSGITSFPCFLFDETYTTLSETNNVKTIEQARVILRQEGFAVPELNVPSASCSETFPFIKEIGGTQAEPGHALTGTTPLHAYKVQPEKPALVYVSEISHNFKGKSYFYGGGYYRRGHLHSTLIADTNVRVEDKVESFSDESIDYYLSTSTEHTIGATVIAAFRTQIFVTRSNVAVVKGISTGKPEIVGIFDSQGRRI</sequence>
<evidence type="ECO:0000259" key="2">
    <source>
        <dbReference type="Pfam" id="PF21279"/>
    </source>
</evidence>
<dbReference type="CDD" id="cd06811">
    <property type="entry name" value="PLPDE_III_yhfX_like"/>
    <property type="match status" value="1"/>
</dbReference>
<dbReference type="AlphaFoldDB" id="A0A0U2MZB3"/>
<dbReference type="Gene3D" id="2.40.37.30">
    <property type="match status" value="2"/>
</dbReference>
<evidence type="ECO:0000259" key="1">
    <source>
        <dbReference type="Pfam" id="PF01168"/>
    </source>
</evidence>
<dbReference type="Pfam" id="PF01168">
    <property type="entry name" value="Ala_racemase_N"/>
    <property type="match status" value="1"/>
</dbReference>
<reference evidence="4" key="1">
    <citation type="submission" date="2015-12" db="EMBL/GenBank/DDBJ databases">
        <authorList>
            <person name="Lauer A."/>
            <person name="Humrighouse B."/>
            <person name="Loparev V."/>
            <person name="Shewmaker P.L."/>
            <person name="Whitney A.M."/>
            <person name="McLaughlin R.W."/>
        </authorList>
    </citation>
    <scope>NUCLEOTIDE SEQUENCE [LARGE SCALE GENOMIC DNA]</scope>
    <source>
        <strain evidence="4">LMG 26678</strain>
    </source>
</reference>
<dbReference type="Proteomes" id="UP000067523">
    <property type="component" value="Chromosome"/>
</dbReference>
<evidence type="ECO:0000313" key="3">
    <source>
        <dbReference type="EMBL" id="ALS38419.1"/>
    </source>
</evidence>
<name>A0A0U2MZB3_9ENTE</name>
<dbReference type="RefSeq" id="WP_208927977.1">
    <property type="nucleotide sequence ID" value="NZ_CP013655.1"/>
</dbReference>
<evidence type="ECO:0000313" key="4">
    <source>
        <dbReference type="Proteomes" id="UP000067523"/>
    </source>
</evidence>
<dbReference type="InterPro" id="IPR001608">
    <property type="entry name" value="Ala_racemase_N"/>
</dbReference>
<dbReference type="EMBL" id="CP013655">
    <property type="protein sequence ID" value="ALS38419.1"/>
    <property type="molecule type" value="Genomic_DNA"/>
</dbReference>
<proteinExistence type="predicted"/>
<dbReference type="InterPro" id="IPR029066">
    <property type="entry name" value="PLP-binding_barrel"/>
</dbReference>
<keyword evidence="4" id="KW-1185">Reference proteome</keyword>
<dbReference type="InterPro" id="IPR048449">
    <property type="entry name" value="YhfX-like_C"/>
</dbReference>
<dbReference type="KEGG" id="erx:ATZ35_15060"/>
<feature type="domain" description="Alanine racemase N-terminal" evidence="1">
    <location>
        <begin position="34"/>
        <end position="264"/>
    </location>
</feature>
<accession>A0A0U2MZB3</accession>
<dbReference type="Pfam" id="PF21279">
    <property type="entry name" value="YhfX-like_C"/>
    <property type="match status" value="1"/>
</dbReference>